<proteinExistence type="predicted"/>
<evidence type="ECO:0000313" key="2">
    <source>
        <dbReference type="Proteomes" id="UP000287033"/>
    </source>
</evidence>
<comment type="caution">
    <text evidence="1">The sequence shown here is derived from an EMBL/GenBank/DDBJ whole genome shotgun (WGS) entry which is preliminary data.</text>
</comment>
<name>A0A401SLA2_CHIPU</name>
<dbReference type="Pfam" id="PF15136">
    <property type="entry name" value="UPF0449"/>
    <property type="match status" value="1"/>
</dbReference>
<sequence>MAPIDWNGSHIIYMNFIRPFFYKHKPMMDELDEKITEVIANVKMEGKANTERGEKKGNEQGGLTEVYKINLAEFLIPVRAEVSLPDVETQYQQSKAYVELNKRLEVELKELALRSEELKKAGEQLDLSISEIKDKHFQNQANDKE</sequence>
<dbReference type="InterPro" id="IPR028227">
    <property type="entry name" value="UPF0449"/>
</dbReference>
<gene>
    <name evidence="1" type="ORF">chiPu_0009621</name>
</gene>
<accession>A0A401SLA2</accession>
<protein>
    <submittedName>
        <fullName evidence="1">Uncharacterized protein</fullName>
    </submittedName>
</protein>
<dbReference type="Proteomes" id="UP000287033">
    <property type="component" value="Unassembled WGS sequence"/>
</dbReference>
<dbReference type="OrthoDB" id="6129359at2759"/>
<reference evidence="1 2" key="1">
    <citation type="journal article" date="2018" name="Nat. Ecol. Evol.">
        <title>Shark genomes provide insights into elasmobranch evolution and the origin of vertebrates.</title>
        <authorList>
            <person name="Hara Y"/>
            <person name="Yamaguchi K"/>
            <person name="Onimaru K"/>
            <person name="Kadota M"/>
            <person name="Koyanagi M"/>
            <person name="Keeley SD"/>
            <person name="Tatsumi K"/>
            <person name="Tanaka K"/>
            <person name="Motone F"/>
            <person name="Kageyama Y"/>
            <person name="Nozu R"/>
            <person name="Adachi N"/>
            <person name="Nishimura O"/>
            <person name="Nakagawa R"/>
            <person name="Tanegashima C"/>
            <person name="Kiyatake I"/>
            <person name="Matsumoto R"/>
            <person name="Murakumo K"/>
            <person name="Nishida K"/>
            <person name="Terakita A"/>
            <person name="Kuratani S"/>
            <person name="Sato K"/>
            <person name="Hyodo S Kuraku.S."/>
        </authorList>
    </citation>
    <scope>NUCLEOTIDE SEQUENCE [LARGE SCALE GENOMIC DNA]</scope>
</reference>
<dbReference type="AlphaFoldDB" id="A0A401SLA2"/>
<organism evidence="1 2">
    <name type="scientific">Chiloscyllium punctatum</name>
    <name type="common">Brownbanded bambooshark</name>
    <name type="synonym">Hemiscyllium punctatum</name>
    <dbReference type="NCBI Taxonomy" id="137246"/>
    <lineage>
        <taxon>Eukaryota</taxon>
        <taxon>Metazoa</taxon>
        <taxon>Chordata</taxon>
        <taxon>Craniata</taxon>
        <taxon>Vertebrata</taxon>
        <taxon>Chondrichthyes</taxon>
        <taxon>Elasmobranchii</taxon>
        <taxon>Galeomorphii</taxon>
        <taxon>Galeoidea</taxon>
        <taxon>Orectolobiformes</taxon>
        <taxon>Hemiscylliidae</taxon>
        <taxon>Chiloscyllium</taxon>
    </lineage>
</organism>
<evidence type="ECO:0000313" key="1">
    <source>
        <dbReference type="EMBL" id="GCC31164.1"/>
    </source>
</evidence>
<keyword evidence="2" id="KW-1185">Reference proteome</keyword>
<dbReference type="EMBL" id="BEZZ01000346">
    <property type="protein sequence ID" value="GCC31164.1"/>
    <property type="molecule type" value="Genomic_DNA"/>
</dbReference>